<protein>
    <submittedName>
        <fullName evidence="1">Uncharacterized protein</fullName>
    </submittedName>
</protein>
<proteinExistence type="predicted"/>
<name>A0AAD7J9G5_9AGAR</name>
<dbReference type="EMBL" id="JARJLG010000050">
    <property type="protein sequence ID" value="KAJ7760070.1"/>
    <property type="molecule type" value="Genomic_DNA"/>
</dbReference>
<comment type="caution">
    <text evidence="1">The sequence shown here is derived from an EMBL/GenBank/DDBJ whole genome shotgun (WGS) entry which is preliminary data.</text>
</comment>
<evidence type="ECO:0000313" key="1">
    <source>
        <dbReference type="EMBL" id="KAJ7760070.1"/>
    </source>
</evidence>
<accession>A0AAD7J9G5</accession>
<reference evidence="1" key="1">
    <citation type="submission" date="2023-03" db="EMBL/GenBank/DDBJ databases">
        <title>Massive genome expansion in bonnet fungi (Mycena s.s.) driven by repeated elements and novel gene families across ecological guilds.</title>
        <authorList>
            <consortium name="Lawrence Berkeley National Laboratory"/>
            <person name="Harder C.B."/>
            <person name="Miyauchi S."/>
            <person name="Viragh M."/>
            <person name="Kuo A."/>
            <person name="Thoen E."/>
            <person name="Andreopoulos B."/>
            <person name="Lu D."/>
            <person name="Skrede I."/>
            <person name="Drula E."/>
            <person name="Henrissat B."/>
            <person name="Morin E."/>
            <person name="Kohler A."/>
            <person name="Barry K."/>
            <person name="LaButti K."/>
            <person name="Morin E."/>
            <person name="Salamov A."/>
            <person name="Lipzen A."/>
            <person name="Mereny Z."/>
            <person name="Hegedus B."/>
            <person name="Baldrian P."/>
            <person name="Stursova M."/>
            <person name="Weitz H."/>
            <person name="Taylor A."/>
            <person name="Grigoriev I.V."/>
            <person name="Nagy L.G."/>
            <person name="Martin F."/>
            <person name="Kauserud H."/>
        </authorList>
    </citation>
    <scope>NUCLEOTIDE SEQUENCE</scope>
    <source>
        <strain evidence="1">CBHHK188m</strain>
    </source>
</reference>
<organism evidence="1 2">
    <name type="scientific">Mycena maculata</name>
    <dbReference type="NCBI Taxonomy" id="230809"/>
    <lineage>
        <taxon>Eukaryota</taxon>
        <taxon>Fungi</taxon>
        <taxon>Dikarya</taxon>
        <taxon>Basidiomycota</taxon>
        <taxon>Agaricomycotina</taxon>
        <taxon>Agaricomycetes</taxon>
        <taxon>Agaricomycetidae</taxon>
        <taxon>Agaricales</taxon>
        <taxon>Marasmiineae</taxon>
        <taxon>Mycenaceae</taxon>
        <taxon>Mycena</taxon>
    </lineage>
</organism>
<keyword evidence="2" id="KW-1185">Reference proteome</keyword>
<dbReference type="AlphaFoldDB" id="A0AAD7J9G5"/>
<sequence>MCGCTAFLGSLGVGNGDFYWTGTGDGGRHARKRNRAYLAEGRVCCLVGAKWTHLKWTKYISVSDIAVGATLALYMRNIWPERWERMRLGYIVVEEALSERYHDGAGCLSSLDQMPPMQE</sequence>
<evidence type="ECO:0000313" key="2">
    <source>
        <dbReference type="Proteomes" id="UP001215280"/>
    </source>
</evidence>
<dbReference type="Proteomes" id="UP001215280">
    <property type="component" value="Unassembled WGS sequence"/>
</dbReference>
<gene>
    <name evidence="1" type="ORF">DFH07DRAFT_771955</name>
</gene>